<proteinExistence type="predicted"/>
<keyword evidence="2" id="KW-1185">Reference proteome</keyword>
<sequence length="143" mass="15756">MLAPSQSQPKTFFIGRAKKKLGSRNATAKKAKSMLIEHKTILEGSPSLKTLSEANETTLDTSNLKTCIGAIEVAVESTFRGCTSESPVVAEALDLKEEPKCWSITSGLKLQLIWRTAKSIIPKITRALVWQMHRIIFLGGQSW</sequence>
<dbReference type="AlphaFoldDB" id="A0A7I4B609"/>
<organism evidence="1 2">
    <name type="scientific">Physcomitrium patens</name>
    <name type="common">Spreading-leaved earth moss</name>
    <name type="synonym">Physcomitrella patens</name>
    <dbReference type="NCBI Taxonomy" id="3218"/>
    <lineage>
        <taxon>Eukaryota</taxon>
        <taxon>Viridiplantae</taxon>
        <taxon>Streptophyta</taxon>
        <taxon>Embryophyta</taxon>
        <taxon>Bryophyta</taxon>
        <taxon>Bryophytina</taxon>
        <taxon>Bryopsida</taxon>
        <taxon>Funariidae</taxon>
        <taxon>Funariales</taxon>
        <taxon>Funariaceae</taxon>
        <taxon>Physcomitrium</taxon>
    </lineage>
</organism>
<accession>A0A7I4B609</accession>
<reference evidence="1" key="3">
    <citation type="submission" date="2020-12" db="UniProtKB">
        <authorList>
            <consortium name="EnsemblPlants"/>
        </authorList>
    </citation>
    <scope>IDENTIFICATION</scope>
</reference>
<reference evidence="1 2" key="1">
    <citation type="journal article" date="2008" name="Science">
        <title>The Physcomitrella genome reveals evolutionary insights into the conquest of land by plants.</title>
        <authorList>
            <person name="Rensing S."/>
            <person name="Lang D."/>
            <person name="Zimmer A."/>
            <person name="Terry A."/>
            <person name="Salamov A."/>
            <person name="Shapiro H."/>
            <person name="Nishiyama T."/>
            <person name="Perroud P.-F."/>
            <person name="Lindquist E."/>
            <person name="Kamisugi Y."/>
            <person name="Tanahashi T."/>
            <person name="Sakakibara K."/>
            <person name="Fujita T."/>
            <person name="Oishi K."/>
            <person name="Shin-I T."/>
            <person name="Kuroki Y."/>
            <person name="Toyoda A."/>
            <person name="Suzuki Y."/>
            <person name="Hashimoto A."/>
            <person name="Yamaguchi K."/>
            <person name="Sugano A."/>
            <person name="Kohara Y."/>
            <person name="Fujiyama A."/>
            <person name="Anterola A."/>
            <person name="Aoki S."/>
            <person name="Ashton N."/>
            <person name="Barbazuk W.B."/>
            <person name="Barker E."/>
            <person name="Bennetzen J."/>
            <person name="Bezanilla M."/>
            <person name="Blankenship R."/>
            <person name="Cho S.H."/>
            <person name="Dutcher S."/>
            <person name="Estelle M."/>
            <person name="Fawcett J.A."/>
            <person name="Gundlach H."/>
            <person name="Hanada K."/>
            <person name="Heyl A."/>
            <person name="Hicks K.A."/>
            <person name="Hugh J."/>
            <person name="Lohr M."/>
            <person name="Mayer K."/>
            <person name="Melkozernov A."/>
            <person name="Murata T."/>
            <person name="Nelson D."/>
            <person name="Pils B."/>
            <person name="Prigge M."/>
            <person name="Reiss B."/>
            <person name="Renner T."/>
            <person name="Rombauts S."/>
            <person name="Rushton P."/>
            <person name="Sanderfoot A."/>
            <person name="Schween G."/>
            <person name="Shiu S.-H."/>
            <person name="Stueber K."/>
            <person name="Theodoulou F.L."/>
            <person name="Tu H."/>
            <person name="Van de Peer Y."/>
            <person name="Verrier P.J."/>
            <person name="Waters E."/>
            <person name="Wood A."/>
            <person name="Yang L."/>
            <person name="Cove D."/>
            <person name="Cuming A."/>
            <person name="Hasebe M."/>
            <person name="Lucas S."/>
            <person name="Mishler D.B."/>
            <person name="Reski R."/>
            <person name="Grigoriev I."/>
            <person name="Quatrano R.S."/>
            <person name="Boore J.L."/>
        </authorList>
    </citation>
    <scope>NUCLEOTIDE SEQUENCE [LARGE SCALE GENOMIC DNA]</scope>
    <source>
        <strain evidence="1 2">cv. Gransden 2004</strain>
    </source>
</reference>
<dbReference type="InParanoid" id="A0A7I4B609"/>
<dbReference type="EnsemblPlants" id="Pp3c16_7280V3.2">
    <property type="protein sequence ID" value="Pp3c16_7280V3.2"/>
    <property type="gene ID" value="Pp3c16_7280"/>
</dbReference>
<name>A0A7I4B609_PHYPA</name>
<dbReference type="Proteomes" id="UP000006727">
    <property type="component" value="Chromosome 16"/>
</dbReference>
<reference evidence="1 2" key="2">
    <citation type="journal article" date="2018" name="Plant J.">
        <title>The Physcomitrella patens chromosome-scale assembly reveals moss genome structure and evolution.</title>
        <authorList>
            <person name="Lang D."/>
            <person name="Ullrich K.K."/>
            <person name="Murat F."/>
            <person name="Fuchs J."/>
            <person name="Jenkins J."/>
            <person name="Haas F.B."/>
            <person name="Piednoel M."/>
            <person name="Gundlach H."/>
            <person name="Van Bel M."/>
            <person name="Meyberg R."/>
            <person name="Vives C."/>
            <person name="Morata J."/>
            <person name="Symeonidi A."/>
            <person name="Hiss M."/>
            <person name="Muchero W."/>
            <person name="Kamisugi Y."/>
            <person name="Saleh O."/>
            <person name="Blanc G."/>
            <person name="Decker E.L."/>
            <person name="van Gessel N."/>
            <person name="Grimwood J."/>
            <person name="Hayes R.D."/>
            <person name="Graham S.W."/>
            <person name="Gunter L.E."/>
            <person name="McDaniel S.F."/>
            <person name="Hoernstein S.N.W."/>
            <person name="Larsson A."/>
            <person name="Li F.W."/>
            <person name="Perroud P.F."/>
            <person name="Phillips J."/>
            <person name="Ranjan P."/>
            <person name="Rokshar D.S."/>
            <person name="Rothfels C.J."/>
            <person name="Schneider L."/>
            <person name="Shu S."/>
            <person name="Stevenson D.W."/>
            <person name="Thummler F."/>
            <person name="Tillich M."/>
            <person name="Villarreal Aguilar J.C."/>
            <person name="Widiez T."/>
            <person name="Wong G.K."/>
            <person name="Wymore A."/>
            <person name="Zhang Y."/>
            <person name="Zimmer A.D."/>
            <person name="Quatrano R.S."/>
            <person name="Mayer K.F.X."/>
            <person name="Goodstein D."/>
            <person name="Casacuberta J.M."/>
            <person name="Vandepoele K."/>
            <person name="Reski R."/>
            <person name="Cuming A.C."/>
            <person name="Tuskan G.A."/>
            <person name="Maumus F."/>
            <person name="Salse J."/>
            <person name="Schmutz J."/>
            <person name="Rensing S.A."/>
        </authorList>
    </citation>
    <scope>NUCLEOTIDE SEQUENCE [LARGE SCALE GENOMIC DNA]</scope>
    <source>
        <strain evidence="1 2">cv. Gransden 2004</strain>
    </source>
</reference>
<evidence type="ECO:0000313" key="2">
    <source>
        <dbReference type="Proteomes" id="UP000006727"/>
    </source>
</evidence>
<dbReference type="Gramene" id="Pp3c16_7280V3.2">
    <property type="protein sequence ID" value="Pp3c16_7280V3.2"/>
    <property type="gene ID" value="Pp3c16_7280"/>
</dbReference>
<dbReference type="EMBL" id="ABEU02000016">
    <property type="status" value="NOT_ANNOTATED_CDS"/>
    <property type="molecule type" value="Genomic_DNA"/>
</dbReference>
<evidence type="ECO:0000313" key="1">
    <source>
        <dbReference type="EnsemblPlants" id="Pp3c16_7280V3.2"/>
    </source>
</evidence>
<protein>
    <submittedName>
        <fullName evidence="1">Uncharacterized protein</fullName>
    </submittedName>
</protein>